<dbReference type="EMBL" id="FUYZ01000001">
    <property type="protein sequence ID" value="SKB59459.1"/>
    <property type="molecule type" value="Genomic_DNA"/>
</dbReference>
<evidence type="ECO:0008006" key="3">
    <source>
        <dbReference type="Google" id="ProtNLM"/>
    </source>
</evidence>
<dbReference type="AlphaFoldDB" id="A0A1T5CJ22"/>
<accession>A0A1T5CJ22</accession>
<dbReference type="STRING" id="619805.SAMN05660477_00099"/>
<proteinExistence type="predicted"/>
<evidence type="ECO:0000313" key="1">
    <source>
        <dbReference type="EMBL" id="SKB59459.1"/>
    </source>
</evidence>
<protein>
    <recommendedName>
        <fullName evidence="3">Lipoprotein</fullName>
    </recommendedName>
</protein>
<organism evidence="1 2">
    <name type="scientific">Soonwooa buanensis</name>
    <dbReference type="NCBI Taxonomy" id="619805"/>
    <lineage>
        <taxon>Bacteria</taxon>
        <taxon>Pseudomonadati</taxon>
        <taxon>Bacteroidota</taxon>
        <taxon>Flavobacteriia</taxon>
        <taxon>Flavobacteriales</taxon>
        <taxon>Weeksellaceae</taxon>
        <taxon>Chryseobacterium group</taxon>
        <taxon>Soonwooa</taxon>
    </lineage>
</organism>
<dbReference type="Proteomes" id="UP000191112">
    <property type="component" value="Unassembled WGS sequence"/>
</dbReference>
<dbReference type="PROSITE" id="PS51257">
    <property type="entry name" value="PROKAR_LIPOPROTEIN"/>
    <property type="match status" value="1"/>
</dbReference>
<name>A0A1T5CJ22_9FLAO</name>
<evidence type="ECO:0000313" key="2">
    <source>
        <dbReference type="Proteomes" id="UP000191112"/>
    </source>
</evidence>
<gene>
    <name evidence="1" type="ORF">SAMN05660477_00099</name>
</gene>
<sequence>MKFYFQSKFLSKMTKNIIILSILLAFTSCKKEESVSNLQNSDSTTISKNIVKDTLAQPIELKEIPQDPHDILDTSFIGKTTIEINKLNIHECFGMLLEDNEQKFAIAKYSNVVDDCFKGKNKILFEKFMNYYDNGKANFKIVDELNVITNHPKTYFNAVHLTLDGSEKVYLAEYEDSGKESITRIYKIWKIDFDVEKFVEIKVPQNLTFLNPEYAEE</sequence>
<keyword evidence="2" id="KW-1185">Reference proteome</keyword>
<reference evidence="1 2" key="1">
    <citation type="submission" date="2017-02" db="EMBL/GenBank/DDBJ databases">
        <authorList>
            <person name="Peterson S.W."/>
        </authorList>
    </citation>
    <scope>NUCLEOTIDE SEQUENCE [LARGE SCALE GENOMIC DNA]</scope>
    <source>
        <strain evidence="1 2">DSM 22323</strain>
    </source>
</reference>